<dbReference type="Proteomes" id="UP000001070">
    <property type="component" value="Unassembled WGS sequence"/>
</dbReference>
<dbReference type="AlphaFoldDB" id="B4JB67"/>
<evidence type="ECO:0000313" key="2">
    <source>
        <dbReference type="Proteomes" id="UP000001070"/>
    </source>
</evidence>
<proteinExistence type="predicted"/>
<dbReference type="InParanoid" id="B4JB67"/>
<name>B4JB67_DROGR</name>
<reference evidence="1 2" key="1">
    <citation type="journal article" date="2007" name="Nature">
        <title>Evolution of genes and genomes on the Drosophila phylogeny.</title>
        <authorList>
            <consortium name="Drosophila 12 Genomes Consortium"/>
            <person name="Clark A.G."/>
            <person name="Eisen M.B."/>
            <person name="Smith D.R."/>
            <person name="Bergman C.M."/>
            <person name="Oliver B."/>
            <person name="Markow T.A."/>
            <person name="Kaufman T.C."/>
            <person name="Kellis M."/>
            <person name="Gelbart W."/>
            <person name="Iyer V.N."/>
            <person name="Pollard D.A."/>
            <person name="Sackton T.B."/>
            <person name="Larracuente A.M."/>
            <person name="Singh N.D."/>
            <person name="Abad J.P."/>
            <person name="Abt D.N."/>
            <person name="Adryan B."/>
            <person name="Aguade M."/>
            <person name="Akashi H."/>
            <person name="Anderson W.W."/>
            <person name="Aquadro C.F."/>
            <person name="Ardell D.H."/>
            <person name="Arguello R."/>
            <person name="Artieri C.G."/>
            <person name="Barbash D.A."/>
            <person name="Barker D."/>
            <person name="Barsanti P."/>
            <person name="Batterham P."/>
            <person name="Batzoglou S."/>
            <person name="Begun D."/>
            <person name="Bhutkar A."/>
            <person name="Blanco E."/>
            <person name="Bosak S.A."/>
            <person name="Bradley R.K."/>
            <person name="Brand A.D."/>
            <person name="Brent M.R."/>
            <person name="Brooks A.N."/>
            <person name="Brown R.H."/>
            <person name="Butlin R.K."/>
            <person name="Caggese C."/>
            <person name="Calvi B.R."/>
            <person name="Bernardo de Carvalho A."/>
            <person name="Caspi A."/>
            <person name="Castrezana S."/>
            <person name="Celniker S.E."/>
            <person name="Chang J.L."/>
            <person name="Chapple C."/>
            <person name="Chatterji S."/>
            <person name="Chinwalla A."/>
            <person name="Civetta A."/>
            <person name="Clifton S.W."/>
            <person name="Comeron J.M."/>
            <person name="Costello J.C."/>
            <person name="Coyne J.A."/>
            <person name="Daub J."/>
            <person name="David R.G."/>
            <person name="Delcher A.L."/>
            <person name="Delehaunty K."/>
            <person name="Do C.B."/>
            <person name="Ebling H."/>
            <person name="Edwards K."/>
            <person name="Eickbush T."/>
            <person name="Evans J.D."/>
            <person name="Filipski A."/>
            <person name="Findeiss S."/>
            <person name="Freyhult E."/>
            <person name="Fulton L."/>
            <person name="Fulton R."/>
            <person name="Garcia A.C."/>
            <person name="Gardiner A."/>
            <person name="Garfield D.A."/>
            <person name="Garvin B.E."/>
            <person name="Gibson G."/>
            <person name="Gilbert D."/>
            <person name="Gnerre S."/>
            <person name="Godfrey J."/>
            <person name="Good R."/>
            <person name="Gotea V."/>
            <person name="Gravely B."/>
            <person name="Greenberg A.J."/>
            <person name="Griffiths-Jones S."/>
            <person name="Gross S."/>
            <person name="Guigo R."/>
            <person name="Gustafson E.A."/>
            <person name="Haerty W."/>
            <person name="Hahn M.W."/>
            <person name="Halligan D.L."/>
            <person name="Halpern A.L."/>
            <person name="Halter G.M."/>
            <person name="Han M.V."/>
            <person name="Heger A."/>
            <person name="Hillier L."/>
            <person name="Hinrichs A.S."/>
            <person name="Holmes I."/>
            <person name="Hoskins R.A."/>
            <person name="Hubisz M.J."/>
            <person name="Hultmark D."/>
            <person name="Huntley M.A."/>
            <person name="Jaffe D.B."/>
            <person name="Jagadeeshan S."/>
            <person name="Jeck W.R."/>
            <person name="Johnson J."/>
            <person name="Jones C.D."/>
            <person name="Jordan W.C."/>
            <person name="Karpen G.H."/>
            <person name="Kataoka E."/>
            <person name="Keightley P.D."/>
            <person name="Kheradpour P."/>
            <person name="Kirkness E.F."/>
            <person name="Koerich L.B."/>
            <person name="Kristiansen K."/>
            <person name="Kudrna D."/>
            <person name="Kulathinal R.J."/>
            <person name="Kumar S."/>
            <person name="Kwok R."/>
            <person name="Lander E."/>
            <person name="Langley C.H."/>
            <person name="Lapoint R."/>
            <person name="Lazzaro B.P."/>
            <person name="Lee S.J."/>
            <person name="Levesque L."/>
            <person name="Li R."/>
            <person name="Lin C.F."/>
            <person name="Lin M.F."/>
            <person name="Lindblad-Toh K."/>
            <person name="Llopart A."/>
            <person name="Long M."/>
            <person name="Low L."/>
            <person name="Lozovsky E."/>
            <person name="Lu J."/>
            <person name="Luo M."/>
            <person name="Machado C.A."/>
            <person name="Makalowski W."/>
            <person name="Marzo M."/>
            <person name="Matsuda M."/>
            <person name="Matzkin L."/>
            <person name="McAllister B."/>
            <person name="McBride C.S."/>
            <person name="McKernan B."/>
            <person name="McKernan K."/>
            <person name="Mendez-Lago M."/>
            <person name="Minx P."/>
            <person name="Mollenhauer M.U."/>
            <person name="Montooth K."/>
            <person name="Mount S.M."/>
            <person name="Mu X."/>
            <person name="Myers E."/>
            <person name="Negre B."/>
            <person name="Newfeld S."/>
            <person name="Nielsen R."/>
            <person name="Noor M.A."/>
            <person name="O'Grady P."/>
            <person name="Pachter L."/>
            <person name="Papaceit M."/>
            <person name="Parisi M.J."/>
            <person name="Parisi M."/>
            <person name="Parts L."/>
            <person name="Pedersen J.S."/>
            <person name="Pesole G."/>
            <person name="Phillippy A.M."/>
            <person name="Ponting C.P."/>
            <person name="Pop M."/>
            <person name="Porcelli D."/>
            <person name="Powell J.R."/>
            <person name="Prohaska S."/>
            <person name="Pruitt K."/>
            <person name="Puig M."/>
            <person name="Quesneville H."/>
            <person name="Ram K.R."/>
            <person name="Rand D."/>
            <person name="Rasmussen M.D."/>
            <person name="Reed L.K."/>
            <person name="Reenan R."/>
            <person name="Reily A."/>
            <person name="Remington K.A."/>
            <person name="Rieger T.T."/>
            <person name="Ritchie M.G."/>
            <person name="Robin C."/>
            <person name="Rogers Y.H."/>
            <person name="Rohde C."/>
            <person name="Rozas J."/>
            <person name="Rubenfield M.J."/>
            <person name="Ruiz A."/>
            <person name="Russo S."/>
            <person name="Salzberg S.L."/>
            <person name="Sanchez-Gracia A."/>
            <person name="Saranga D.J."/>
            <person name="Sato H."/>
            <person name="Schaeffer S.W."/>
            <person name="Schatz M.C."/>
            <person name="Schlenke T."/>
            <person name="Schwartz R."/>
            <person name="Segarra C."/>
            <person name="Singh R.S."/>
            <person name="Sirot L."/>
            <person name="Sirota M."/>
            <person name="Sisneros N.B."/>
            <person name="Smith C.D."/>
            <person name="Smith T.F."/>
            <person name="Spieth J."/>
            <person name="Stage D.E."/>
            <person name="Stark A."/>
            <person name="Stephan W."/>
            <person name="Strausberg R.L."/>
            <person name="Strempel S."/>
            <person name="Sturgill D."/>
            <person name="Sutton G."/>
            <person name="Sutton G.G."/>
            <person name="Tao W."/>
            <person name="Teichmann S."/>
            <person name="Tobari Y.N."/>
            <person name="Tomimura Y."/>
            <person name="Tsolas J.M."/>
            <person name="Valente V.L."/>
            <person name="Venter E."/>
            <person name="Venter J.C."/>
            <person name="Vicario S."/>
            <person name="Vieira F.G."/>
            <person name="Vilella A.J."/>
            <person name="Villasante A."/>
            <person name="Walenz B."/>
            <person name="Wang J."/>
            <person name="Wasserman M."/>
            <person name="Watts T."/>
            <person name="Wilson D."/>
            <person name="Wilson R.K."/>
            <person name="Wing R.A."/>
            <person name="Wolfner M.F."/>
            <person name="Wong A."/>
            <person name="Wong G.K."/>
            <person name="Wu C.I."/>
            <person name="Wu G."/>
            <person name="Yamamoto D."/>
            <person name="Yang H.P."/>
            <person name="Yang S.P."/>
            <person name="Yorke J.A."/>
            <person name="Yoshida K."/>
            <person name="Zdobnov E."/>
            <person name="Zhang P."/>
            <person name="Zhang Y."/>
            <person name="Zimin A.V."/>
            <person name="Baldwin J."/>
            <person name="Abdouelleil A."/>
            <person name="Abdulkadir J."/>
            <person name="Abebe A."/>
            <person name="Abera B."/>
            <person name="Abreu J."/>
            <person name="Acer S.C."/>
            <person name="Aftuck L."/>
            <person name="Alexander A."/>
            <person name="An P."/>
            <person name="Anderson E."/>
            <person name="Anderson S."/>
            <person name="Arachi H."/>
            <person name="Azer M."/>
            <person name="Bachantsang P."/>
            <person name="Barry A."/>
            <person name="Bayul T."/>
            <person name="Berlin A."/>
            <person name="Bessette D."/>
            <person name="Bloom T."/>
            <person name="Blye J."/>
            <person name="Boguslavskiy L."/>
            <person name="Bonnet C."/>
            <person name="Boukhgalter B."/>
            <person name="Bourzgui I."/>
            <person name="Brown A."/>
            <person name="Cahill P."/>
            <person name="Channer S."/>
            <person name="Cheshatsang Y."/>
            <person name="Chuda L."/>
            <person name="Citroen M."/>
            <person name="Collymore A."/>
            <person name="Cooke P."/>
            <person name="Costello M."/>
            <person name="D'Aco K."/>
            <person name="Daza R."/>
            <person name="De Haan G."/>
            <person name="DeGray S."/>
            <person name="DeMaso C."/>
            <person name="Dhargay N."/>
            <person name="Dooley K."/>
            <person name="Dooley E."/>
            <person name="Doricent M."/>
            <person name="Dorje P."/>
            <person name="Dorjee K."/>
            <person name="Dupes A."/>
            <person name="Elong R."/>
            <person name="Falk J."/>
            <person name="Farina A."/>
            <person name="Faro S."/>
            <person name="Ferguson D."/>
            <person name="Fisher S."/>
            <person name="Foley C.D."/>
            <person name="Franke A."/>
            <person name="Friedrich D."/>
            <person name="Gadbois L."/>
            <person name="Gearin G."/>
            <person name="Gearin C.R."/>
            <person name="Giannoukos G."/>
            <person name="Goode T."/>
            <person name="Graham J."/>
            <person name="Grandbois E."/>
            <person name="Grewal S."/>
            <person name="Gyaltsen K."/>
            <person name="Hafez N."/>
            <person name="Hagos B."/>
            <person name="Hall J."/>
            <person name="Henson C."/>
            <person name="Hollinger A."/>
            <person name="Honan T."/>
            <person name="Huard M.D."/>
            <person name="Hughes L."/>
            <person name="Hurhula B."/>
            <person name="Husby M.E."/>
            <person name="Kamat A."/>
            <person name="Kanga B."/>
            <person name="Kashin S."/>
            <person name="Khazanovich D."/>
            <person name="Kisner P."/>
            <person name="Lance K."/>
            <person name="Lara M."/>
            <person name="Lee W."/>
            <person name="Lennon N."/>
            <person name="Letendre F."/>
            <person name="LeVine R."/>
            <person name="Lipovsky A."/>
            <person name="Liu X."/>
            <person name="Liu J."/>
            <person name="Liu S."/>
            <person name="Lokyitsang T."/>
            <person name="Lokyitsang Y."/>
            <person name="Lubonja R."/>
            <person name="Lui A."/>
            <person name="MacDonald P."/>
            <person name="Magnisalis V."/>
            <person name="Maru K."/>
            <person name="Matthews C."/>
            <person name="McCusker W."/>
            <person name="McDonough S."/>
            <person name="Mehta T."/>
            <person name="Meldrim J."/>
            <person name="Meneus L."/>
            <person name="Mihai O."/>
            <person name="Mihalev A."/>
            <person name="Mihova T."/>
            <person name="Mittelman R."/>
            <person name="Mlenga V."/>
            <person name="Montmayeur A."/>
            <person name="Mulrain L."/>
            <person name="Navidi A."/>
            <person name="Naylor J."/>
            <person name="Negash T."/>
            <person name="Nguyen T."/>
            <person name="Nguyen N."/>
            <person name="Nicol R."/>
            <person name="Norbu C."/>
            <person name="Norbu N."/>
            <person name="Novod N."/>
            <person name="O'Neill B."/>
            <person name="Osman S."/>
            <person name="Markiewicz E."/>
            <person name="Oyono O.L."/>
            <person name="Patti C."/>
            <person name="Phunkhang P."/>
            <person name="Pierre F."/>
            <person name="Priest M."/>
            <person name="Raghuraman S."/>
            <person name="Rege F."/>
            <person name="Reyes R."/>
            <person name="Rise C."/>
            <person name="Rogov P."/>
            <person name="Ross K."/>
            <person name="Ryan E."/>
            <person name="Settipalli S."/>
            <person name="Shea T."/>
            <person name="Sherpa N."/>
            <person name="Shi L."/>
            <person name="Shih D."/>
            <person name="Sparrow T."/>
            <person name="Spaulding J."/>
            <person name="Stalker J."/>
            <person name="Stange-Thomann N."/>
            <person name="Stavropoulos S."/>
            <person name="Stone C."/>
            <person name="Strader C."/>
            <person name="Tesfaye S."/>
            <person name="Thomson T."/>
            <person name="Thoulutsang Y."/>
            <person name="Thoulutsang D."/>
            <person name="Topham K."/>
            <person name="Topping I."/>
            <person name="Tsamla T."/>
            <person name="Vassiliev H."/>
            <person name="Vo A."/>
            <person name="Wangchuk T."/>
            <person name="Wangdi T."/>
            <person name="Weiand M."/>
            <person name="Wilkinson J."/>
            <person name="Wilson A."/>
            <person name="Yadav S."/>
            <person name="Young G."/>
            <person name="Yu Q."/>
            <person name="Zembek L."/>
            <person name="Zhong D."/>
            <person name="Zimmer A."/>
            <person name="Zwirko Z."/>
            <person name="Jaffe D.B."/>
            <person name="Alvarez P."/>
            <person name="Brockman W."/>
            <person name="Butler J."/>
            <person name="Chin C."/>
            <person name="Gnerre S."/>
            <person name="Grabherr M."/>
            <person name="Kleber M."/>
            <person name="Mauceli E."/>
            <person name="MacCallum I."/>
        </authorList>
    </citation>
    <scope>NUCLEOTIDE SEQUENCE [LARGE SCALE GENOMIC DNA]</scope>
    <source>
        <strain evidence="2">Tucson 15287-2541.00</strain>
    </source>
</reference>
<dbReference type="PhylomeDB" id="B4JB67"/>
<keyword evidence="2" id="KW-1185">Reference proteome</keyword>
<protein>
    <submittedName>
        <fullName evidence="1">GH11532</fullName>
    </submittedName>
</protein>
<dbReference type="EMBL" id="CH916368">
    <property type="protein sequence ID" value="EDW03959.1"/>
    <property type="molecule type" value="Genomic_DNA"/>
</dbReference>
<organism evidence="2">
    <name type="scientific">Drosophila grimshawi</name>
    <name type="common">Hawaiian fruit fly</name>
    <name type="synonym">Idiomyia grimshawi</name>
    <dbReference type="NCBI Taxonomy" id="7222"/>
    <lineage>
        <taxon>Eukaryota</taxon>
        <taxon>Metazoa</taxon>
        <taxon>Ecdysozoa</taxon>
        <taxon>Arthropoda</taxon>
        <taxon>Hexapoda</taxon>
        <taxon>Insecta</taxon>
        <taxon>Pterygota</taxon>
        <taxon>Neoptera</taxon>
        <taxon>Endopterygota</taxon>
        <taxon>Diptera</taxon>
        <taxon>Brachycera</taxon>
        <taxon>Muscomorpha</taxon>
        <taxon>Ephydroidea</taxon>
        <taxon>Drosophilidae</taxon>
        <taxon>Drosophila</taxon>
        <taxon>Hawaiian Drosophila</taxon>
    </lineage>
</organism>
<dbReference type="STRING" id="7222.B4JB67"/>
<dbReference type="OMA" id="YYEDPCG"/>
<dbReference type="KEGG" id="dgr:6562435"/>
<sequence>MRYYENSYCYGYRHHHYRPNIEVDVFPGWGGSYYQAPVARPEVVVVTQAATYTPMAGGQVMMPQPQPYAAGGMSMGTAGYYQQQQTYQYQQQQQYNNPPYPQW</sequence>
<dbReference type="HOGENOM" id="CLU_2348820_0_0_1"/>
<gene>
    <name evidence="1" type="primary">Dgri\GH11532</name>
    <name evidence="1" type="ORF">Dgri_GH11532</name>
</gene>
<dbReference type="OrthoDB" id="7855357at2759"/>
<accession>B4JB67</accession>
<dbReference type="eggNOG" id="ENOG502T3QR">
    <property type="taxonomic scope" value="Eukaryota"/>
</dbReference>
<evidence type="ECO:0000313" key="1">
    <source>
        <dbReference type="EMBL" id="EDW03959.1"/>
    </source>
</evidence>
<dbReference type="FunCoup" id="B4JB67">
    <property type="interactions" value="15"/>
</dbReference>